<dbReference type="Pfam" id="PF14828">
    <property type="entry name" value="Amnionless"/>
    <property type="match status" value="1"/>
</dbReference>
<name>A0AAF3EGD3_9BILA</name>
<reference evidence="4" key="1">
    <citation type="submission" date="2024-02" db="UniProtKB">
        <authorList>
            <consortium name="WormBaseParasite"/>
        </authorList>
    </citation>
    <scope>IDENTIFICATION</scope>
</reference>
<evidence type="ECO:0008006" key="5">
    <source>
        <dbReference type="Google" id="ProtNLM"/>
    </source>
</evidence>
<organism evidence="3 4">
    <name type="scientific">Mesorhabditis belari</name>
    <dbReference type="NCBI Taxonomy" id="2138241"/>
    <lineage>
        <taxon>Eukaryota</taxon>
        <taxon>Metazoa</taxon>
        <taxon>Ecdysozoa</taxon>
        <taxon>Nematoda</taxon>
        <taxon>Chromadorea</taxon>
        <taxon>Rhabditida</taxon>
        <taxon>Rhabditina</taxon>
        <taxon>Rhabditomorpha</taxon>
        <taxon>Rhabditoidea</taxon>
        <taxon>Rhabditidae</taxon>
        <taxon>Mesorhabditinae</taxon>
        <taxon>Mesorhabditis</taxon>
    </lineage>
</organism>
<dbReference type="AlphaFoldDB" id="A0AAF3EGD3"/>
<feature type="compositionally biased region" description="Basic and acidic residues" evidence="1">
    <location>
        <begin position="288"/>
        <end position="301"/>
    </location>
</feature>
<evidence type="ECO:0000256" key="2">
    <source>
        <dbReference type="SAM" id="Phobius"/>
    </source>
</evidence>
<evidence type="ECO:0000313" key="4">
    <source>
        <dbReference type="WBParaSite" id="MBELARI_LOCUS13018"/>
    </source>
</evidence>
<dbReference type="Proteomes" id="UP000887575">
    <property type="component" value="Unassembled WGS sequence"/>
</dbReference>
<evidence type="ECO:0000256" key="1">
    <source>
        <dbReference type="SAM" id="MobiDB-lite"/>
    </source>
</evidence>
<keyword evidence="2" id="KW-0472">Membrane</keyword>
<keyword evidence="2" id="KW-1133">Transmembrane helix</keyword>
<protein>
    <recommendedName>
        <fullName evidence="5">Protein amnionless</fullName>
    </recommendedName>
</protein>
<feature type="region of interest" description="Disordered" evidence="1">
    <location>
        <begin position="264"/>
        <end position="324"/>
    </location>
</feature>
<keyword evidence="3" id="KW-1185">Reference proteome</keyword>
<dbReference type="WBParaSite" id="MBELARI_LOCUS13018">
    <property type="protein sequence ID" value="MBELARI_LOCUS13018"/>
    <property type="gene ID" value="MBELARI_LOCUS13018"/>
</dbReference>
<feature type="transmembrane region" description="Helical" evidence="2">
    <location>
        <begin position="207"/>
        <end position="226"/>
    </location>
</feature>
<evidence type="ECO:0000313" key="3">
    <source>
        <dbReference type="Proteomes" id="UP000887575"/>
    </source>
</evidence>
<sequence>MDRFTSISFKNFVSTIEGEFQVRLGHLLAKEKDKAEMQMQSPTTTVLNIVDEETDGYGIRNWNSNKNIMYIICQYVKAEPSDGICLNPIKPFGHCFPICGATIDFATNEVQIDDIMEILQKVQDESKTREKVVIILERVNDDDHSHDFQISLLPKDPSTFFDEKLYITLSYLIKEKLLRSAANTYSFFGFKIEHARTDYAYSISSKVIGSFIFFGTLLAILLYYHIKNGTFKRLNHSLYIPLPPVAFHRQNDTEVVELMNNVKNQESQKSHEEPVSELVNPNFEEVEEPSKESDQSERSLSKMESPLENSDEKFADIPMTLLDL</sequence>
<proteinExistence type="predicted"/>
<dbReference type="InterPro" id="IPR026112">
    <property type="entry name" value="AMN"/>
</dbReference>
<accession>A0AAF3EGD3</accession>
<keyword evidence="2" id="KW-0812">Transmembrane</keyword>